<dbReference type="OrthoDB" id="4251444at2"/>
<evidence type="ECO:0008006" key="3">
    <source>
        <dbReference type="Google" id="ProtNLM"/>
    </source>
</evidence>
<dbReference type="AlphaFoldDB" id="A0A4Q9I041"/>
<dbReference type="RefSeq" id="WP_052861276.1">
    <property type="nucleotide sequence ID" value="NZ_NDXL01000001.1"/>
</dbReference>
<protein>
    <recommendedName>
        <fullName evidence="3">WXG100 family type VII secretion target</fullName>
    </recommendedName>
</protein>
<dbReference type="GeneID" id="97378409"/>
<gene>
    <name evidence="1" type="ORF">EYS09_03575</name>
</gene>
<organism evidence="1 2">
    <name type="scientific">Streptomyces kasugaensis</name>
    <dbReference type="NCBI Taxonomy" id="1946"/>
    <lineage>
        <taxon>Bacteria</taxon>
        <taxon>Bacillati</taxon>
        <taxon>Actinomycetota</taxon>
        <taxon>Actinomycetes</taxon>
        <taxon>Kitasatosporales</taxon>
        <taxon>Streptomycetaceae</taxon>
        <taxon>Streptomyces</taxon>
    </lineage>
</organism>
<evidence type="ECO:0000313" key="2">
    <source>
        <dbReference type="Proteomes" id="UP000292452"/>
    </source>
</evidence>
<proteinExistence type="predicted"/>
<evidence type="ECO:0000313" key="1">
    <source>
        <dbReference type="EMBL" id="TBO60987.1"/>
    </source>
</evidence>
<reference evidence="1 2" key="1">
    <citation type="submission" date="2019-02" db="EMBL/GenBank/DDBJ databases">
        <title>Draft Genome Sequence of Streptomyces sp. AM-2504, identified by 16S rRNA comparative analysis as a Streptomyces Kasugaensis strain.</title>
        <authorList>
            <person name="Napolioni V."/>
            <person name="Giuliodori A.M."/>
            <person name="Spurio R."/>
            <person name="Fabbretti A."/>
        </authorList>
    </citation>
    <scope>NUCLEOTIDE SEQUENCE [LARGE SCALE GENOMIC DNA]</scope>
    <source>
        <strain evidence="1 2">AM-2504</strain>
    </source>
</reference>
<comment type="caution">
    <text evidence="1">The sequence shown here is derived from an EMBL/GenBank/DDBJ whole genome shotgun (WGS) entry which is preliminary data.</text>
</comment>
<dbReference type="Proteomes" id="UP000292452">
    <property type="component" value="Unassembled WGS sequence"/>
</dbReference>
<dbReference type="SUPFAM" id="SSF140453">
    <property type="entry name" value="EsxAB dimer-like"/>
    <property type="match status" value="1"/>
</dbReference>
<dbReference type="EMBL" id="SIXH01000019">
    <property type="protein sequence ID" value="TBO60987.1"/>
    <property type="molecule type" value="Genomic_DNA"/>
</dbReference>
<dbReference type="InterPro" id="IPR036689">
    <property type="entry name" value="ESAT-6-like_sf"/>
</dbReference>
<sequence>MDGKAFDVDPAVLKQQGAEFVGIGTEFGSASKKLQDTLNGLGKPWTGADFADAFETVYEPVRDGMFTSMDSLGKRLEGMGDNLQEMGKGYEASDLDNVQVISYVTPPTV</sequence>
<keyword evidence="2" id="KW-1185">Reference proteome</keyword>
<accession>A0A4Q9I041</accession>
<name>A0A4Q9I041_STRKA</name>
<dbReference type="Gene3D" id="1.10.287.1060">
    <property type="entry name" value="ESAT-6-like"/>
    <property type="match status" value="1"/>
</dbReference>